<sequence>MFIHLSTFTGFITGIGFVLAPIILWLLFKEKGTFVNESGKEAVNFQISIFIYSMVAALLCLIFIGFLLVPVIFLLHLICSIIGAVRASEGRMYMYPLTIRFIK</sequence>
<evidence type="ECO:0000256" key="5">
    <source>
        <dbReference type="SAM" id="Phobius"/>
    </source>
</evidence>
<organism evidence="6 7">
    <name type="scientific">Mangrovibacillus cuniculi</name>
    <dbReference type="NCBI Taxonomy" id="2593652"/>
    <lineage>
        <taxon>Bacteria</taxon>
        <taxon>Bacillati</taxon>
        <taxon>Bacillota</taxon>
        <taxon>Bacilli</taxon>
        <taxon>Bacillales</taxon>
        <taxon>Bacillaceae</taxon>
        <taxon>Mangrovibacillus</taxon>
    </lineage>
</organism>
<keyword evidence="7" id="KW-1185">Reference proteome</keyword>
<dbReference type="AlphaFoldDB" id="A0A7S8CEH6"/>
<evidence type="ECO:0000256" key="4">
    <source>
        <dbReference type="ARBA" id="ARBA00023136"/>
    </source>
</evidence>
<gene>
    <name evidence="6" type="ORF">G8O30_11955</name>
</gene>
<keyword evidence="3 5" id="KW-1133">Transmembrane helix</keyword>
<accession>A0A7S8CEH6</accession>
<evidence type="ECO:0000256" key="2">
    <source>
        <dbReference type="ARBA" id="ARBA00022692"/>
    </source>
</evidence>
<dbReference type="Pfam" id="PF09685">
    <property type="entry name" value="MamF_MmsF"/>
    <property type="match status" value="1"/>
</dbReference>
<dbReference type="InterPro" id="IPR019109">
    <property type="entry name" value="MamF_MmsF"/>
</dbReference>
<keyword evidence="4 5" id="KW-0472">Membrane</keyword>
<feature type="transmembrane region" description="Helical" evidence="5">
    <location>
        <begin position="6"/>
        <end position="28"/>
    </location>
</feature>
<feature type="transmembrane region" description="Helical" evidence="5">
    <location>
        <begin position="49"/>
        <end position="78"/>
    </location>
</feature>
<dbReference type="KEGG" id="mcui:G8O30_11955"/>
<evidence type="ECO:0000256" key="1">
    <source>
        <dbReference type="ARBA" id="ARBA00004141"/>
    </source>
</evidence>
<keyword evidence="2 5" id="KW-0812">Transmembrane</keyword>
<evidence type="ECO:0000256" key="3">
    <source>
        <dbReference type="ARBA" id="ARBA00022989"/>
    </source>
</evidence>
<dbReference type="Proteomes" id="UP000593626">
    <property type="component" value="Chromosome"/>
</dbReference>
<evidence type="ECO:0000313" key="7">
    <source>
        <dbReference type="Proteomes" id="UP000593626"/>
    </source>
</evidence>
<proteinExistence type="predicted"/>
<comment type="subcellular location">
    <subcellularLocation>
        <location evidence="1">Membrane</location>
        <topology evidence="1">Multi-pass membrane protein</topology>
    </subcellularLocation>
</comment>
<protein>
    <submittedName>
        <fullName evidence="6">DUF4870 domain-containing protein</fullName>
    </submittedName>
</protein>
<evidence type="ECO:0000313" key="6">
    <source>
        <dbReference type="EMBL" id="QPC48447.1"/>
    </source>
</evidence>
<name>A0A7S8CEH6_9BACI</name>
<reference evidence="6 7" key="1">
    <citation type="submission" date="2019-07" db="EMBL/GenBank/DDBJ databases">
        <title>Genome sequence of 2 isolates from Red Sea Mangroves.</title>
        <authorList>
            <person name="Sefrji F."/>
            <person name="Michoud G."/>
            <person name="Merlino G."/>
            <person name="Daffonchio D."/>
        </authorList>
    </citation>
    <scope>NUCLEOTIDE SEQUENCE [LARGE SCALE GENOMIC DNA]</scope>
    <source>
        <strain evidence="6 7">R1DC41</strain>
    </source>
</reference>
<dbReference type="EMBL" id="CP049742">
    <property type="protein sequence ID" value="QPC48447.1"/>
    <property type="molecule type" value="Genomic_DNA"/>
</dbReference>